<proteinExistence type="predicted"/>
<organism evidence="2 3">
    <name type="scientific">Roseateles amylovorans</name>
    <dbReference type="NCBI Taxonomy" id="2978473"/>
    <lineage>
        <taxon>Bacteria</taxon>
        <taxon>Pseudomonadati</taxon>
        <taxon>Pseudomonadota</taxon>
        <taxon>Betaproteobacteria</taxon>
        <taxon>Burkholderiales</taxon>
        <taxon>Sphaerotilaceae</taxon>
        <taxon>Roseateles</taxon>
    </lineage>
</organism>
<accession>A0ABY6B4G5</accession>
<evidence type="ECO:0000313" key="3">
    <source>
        <dbReference type="Proteomes" id="UP001064933"/>
    </source>
</evidence>
<dbReference type="RefSeq" id="WP_261758982.1">
    <property type="nucleotide sequence ID" value="NZ_CP104562.2"/>
</dbReference>
<protein>
    <submittedName>
        <fullName evidence="2">Uncharacterized protein</fullName>
    </submittedName>
</protein>
<reference evidence="2" key="1">
    <citation type="submission" date="2022-10" db="EMBL/GenBank/DDBJ databases">
        <title>Characterization and whole genome sequencing of a new Roseateles species, isolated from fresh water.</title>
        <authorList>
            <person name="Guliayeva D.Y."/>
            <person name="Akhremchuk A.E."/>
            <person name="Sikolenko M.A."/>
            <person name="Valentovich L.N."/>
            <person name="Sidarenka A.V."/>
        </authorList>
    </citation>
    <scope>NUCLEOTIDE SEQUENCE</scope>
    <source>
        <strain evidence="2">BIM B-1768</strain>
    </source>
</reference>
<evidence type="ECO:0000313" key="2">
    <source>
        <dbReference type="EMBL" id="UXH79162.1"/>
    </source>
</evidence>
<sequence length="62" mass="6555">MGSVVINDFEVLREARPTPSGSAANDGSGADSGTEAPQPLQPQDLKDALQTLHSQSLRVWAH</sequence>
<dbReference type="Proteomes" id="UP001064933">
    <property type="component" value="Chromosome"/>
</dbReference>
<feature type="region of interest" description="Disordered" evidence="1">
    <location>
        <begin position="1"/>
        <end position="44"/>
    </location>
</feature>
<keyword evidence="3" id="KW-1185">Reference proteome</keyword>
<gene>
    <name evidence="2" type="ORF">N4261_04280</name>
</gene>
<evidence type="ECO:0000256" key="1">
    <source>
        <dbReference type="SAM" id="MobiDB-lite"/>
    </source>
</evidence>
<dbReference type="EMBL" id="CP104562">
    <property type="protein sequence ID" value="UXH79162.1"/>
    <property type="molecule type" value="Genomic_DNA"/>
</dbReference>
<name>A0ABY6B4G5_9BURK</name>